<evidence type="ECO:0000256" key="1">
    <source>
        <dbReference type="ARBA" id="ARBA00005696"/>
    </source>
</evidence>
<protein>
    <recommendedName>
        <fullName evidence="2">Ubiquitin-like-conjugating enzyme ATG10</fullName>
    </recommendedName>
    <alternativeName>
        <fullName evidence="7">Autophagy-related protein 10</fullName>
    </alternativeName>
</protein>
<evidence type="ECO:0000256" key="4">
    <source>
        <dbReference type="ARBA" id="ARBA00022786"/>
    </source>
</evidence>
<dbReference type="GO" id="GO:0061651">
    <property type="term" value="F:Atg12 conjugating enzyme activity"/>
    <property type="evidence" value="ECO:0007669"/>
    <property type="project" value="TreeGrafter"/>
</dbReference>
<gene>
    <name evidence="9" type="ORF">N7539_007390</name>
</gene>
<keyword evidence="4" id="KW-0833">Ubl conjugation pathway</keyword>
<evidence type="ECO:0000313" key="10">
    <source>
        <dbReference type="Proteomes" id="UP001148312"/>
    </source>
</evidence>
<comment type="similarity">
    <text evidence="1">Belongs to the ATG10 family.</text>
</comment>
<dbReference type="GO" id="GO:0000045">
    <property type="term" value="P:autophagosome assembly"/>
    <property type="evidence" value="ECO:0007669"/>
    <property type="project" value="TreeGrafter"/>
</dbReference>
<keyword evidence="5" id="KW-0653">Protein transport</keyword>
<dbReference type="EMBL" id="JAPWDQ010000010">
    <property type="protein sequence ID" value="KAJ5477246.1"/>
    <property type="molecule type" value="Genomic_DNA"/>
</dbReference>
<accession>A0A9X0BP98</accession>
<reference evidence="9" key="1">
    <citation type="submission" date="2022-12" db="EMBL/GenBank/DDBJ databases">
        <authorList>
            <person name="Petersen C."/>
        </authorList>
    </citation>
    <scope>NUCLEOTIDE SEQUENCE</scope>
    <source>
        <strain evidence="9">IBT 30728</strain>
    </source>
</reference>
<dbReference type="PANTHER" id="PTHR14957:SF1">
    <property type="entry name" value="UBIQUITIN-LIKE-CONJUGATING ENZYME ATG10"/>
    <property type="match status" value="1"/>
</dbReference>
<dbReference type="Proteomes" id="UP001148312">
    <property type="component" value="Unassembled WGS sequence"/>
</dbReference>
<dbReference type="Gene3D" id="3.30.1460.50">
    <property type="match status" value="1"/>
</dbReference>
<dbReference type="AlphaFoldDB" id="A0A9X0BP98"/>
<dbReference type="GO" id="GO:0000422">
    <property type="term" value="P:autophagy of mitochondrion"/>
    <property type="evidence" value="ECO:0007669"/>
    <property type="project" value="TreeGrafter"/>
</dbReference>
<evidence type="ECO:0000256" key="6">
    <source>
        <dbReference type="ARBA" id="ARBA00023006"/>
    </source>
</evidence>
<dbReference type="RefSeq" id="XP_056787790.1">
    <property type="nucleotide sequence ID" value="XM_056936991.1"/>
</dbReference>
<dbReference type="PANTHER" id="PTHR14957">
    <property type="entry name" value="UBIQUITIN-LIKE-CONJUGATING ENZYME ATG10"/>
    <property type="match status" value="1"/>
</dbReference>
<evidence type="ECO:0000256" key="8">
    <source>
        <dbReference type="SAM" id="MobiDB-lite"/>
    </source>
</evidence>
<evidence type="ECO:0000256" key="5">
    <source>
        <dbReference type="ARBA" id="ARBA00022927"/>
    </source>
</evidence>
<dbReference type="GO" id="GO:0032446">
    <property type="term" value="P:protein modification by small protein conjugation"/>
    <property type="evidence" value="ECO:0007669"/>
    <property type="project" value="TreeGrafter"/>
</dbReference>
<keyword evidence="5" id="KW-0813">Transport</keyword>
<feature type="compositionally biased region" description="Acidic residues" evidence="8">
    <location>
        <begin position="106"/>
        <end position="117"/>
    </location>
</feature>
<evidence type="ECO:0000256" key="7">
    <source>
        <dbReference type="ARBA" id="ARBA00029833"/>
    </source>
</evidence>
<comment type="caution">
    <text evidence="9">The sequence shown here is derived from an EMBL/GenBank/DDBJ whole genome shotgun (WGS) entry which is preliminary data.</text>
</comment>
<dbReference type="Pfam" id="PF03987">
    <property type="entry name" value="Autophagy_act_C"/>
    <property type="match status" value="1"/>
</dbReference>
<organism evidence="9 10">
    <name type="scientific">Penicillium diatomitis</name>
    <dbReference type="NCBI Taxonomy" id="2819901"/>
    <lineage>
        <taxon>Eukaryota</taxon>
        <taxon>Fungi</taxon>
        <taxon>Dikarya</taxon>
        <taxon>Ascomycota</taxon>
        <taxon>Pezizomycotina</taxon>
        <taxon>Eurotiomycetes</taxon>
        <taxon>Eurotiomycetidae</taxon>
        <taxon>Eurotiales</taxon>
        <taxon>Aspergillaceae</taxon>
        <taxon>Penicillium</taxon>
    </lineage>
</organism>
<dbReference type="InterPro" id="IPR007135">
    <property type="entry name" value="Atg3/Atg10"/>
</dbReference>
<reference evidence="9" key="2">
    <citation type="journal article" date="2023" name="IMA Fungus">
        <title>Comparative genomic study of the Penicillium genus elucidates a diverse pangenome and 15 lateral gene transfer events.</title>
        <authorList>
            <person name="Petersen C."/>
            <person name="Sorensen T."/>
            <person name="Nielsen M.R."/>
            <person name="Sondergaard T.E."/>
            <person name="Sorensen J.L."/>
            <person name="Fitzpatrick D.A."/>
            <person name="Frisvad J.C."/>
            <person name="Nielsen K.L."/>
        </authorList>
    </citation>
    <scope>NUCLEOTIDE SEQUENCE</scope>
    <source>
        <strain evidence="9">IBT 30728</strain>
    </source>
</reference>
<dbReference type="GeneID" id="81627240"/>
<sequence length="255" mass="28031">MMLNCDAVKSSASPLSAFPFLTAEEFNCACHKFAERARSCTAAQEDGGWSSNHDLFSLRVTKHVEVQAPASEDADLRELSRPTVPATSRSMTASTQTDVQVRDAQDADEEPEEEEAKDPEALIRTNLRPTLQLDYDIVLSQTYQVPVLYFTLRWHNDSSPVGLDTVYQYVVPQQYRQQLQSVGVMGGISLGYHPESGAPAFFVHPCNTADAMTHVADERLITGETYLLVWLGLVGQSVNLHVPREIALGNGASSS</sequence>
<name>A0A9X0BP98_9EURO</name>
<evidence type="ECO:0000256" key="2">
    <source>
        <dbReference type="ARBA" id="ARBA00021099"/>
    </source>
</evidence>
<dbReference type="GO" id="GO:0015031">
    <property type="term" value="P:protein transport"/>
    <property type="evidence" value="ECO:0007669"/>
    <property type="project" value="UniProtKB-KW"/>
</dbReference>
<dbReference type="GO" id="GO:0005829">
    <property type="term" value="C:cytosol"/>
    <property type="evidence" value="ECO:0007669"/>
    <property type="project" value="TreeGrafter"/>
</dbReference>
<evidence type="ECO:0000313" key="9">
    <source>
        <dbReference type="EMBL" id="KAJ5477246.1"/>
    </source>
</evidence>
<evidence type="ECO:0000256" key="3">
    <source>
        <dbReference type="ARBA" id="ARBA00022679"/>
    </source>
</evidence>
<keyword evidence="10" id="KW-1185">Reference proteome</keyword>
<keyword evidence="3" id="KW-0808">Transferase</keyword>
<proteinExistence type="inferred from homology"/>
<feature type="compositionally biased region" description="Polar residues" evidence="8">
    <location>
        <begin position="85"/>
        <end position="99"/>
    </location>
</feature>
<feature type="region of interest" description="Disordered" evidence="8">
    <location>
        <begin position="69"/>
        <end position="123"/>
    </location>
</feature>
<keyword evidence="6" id="KW-0072">Autophagy</keyword>